<keyword evidence="21" id="KW-1185">Reference proteome</keyword>
<feature type="transmembrane region" description="Helical" evidence="19">
    <location>
        <begin position="117"/>
        <end position="139"/>
    </location>
</feature>
<dbReference type="InterPro" id="IPR000374">
    <property type="entry name" value="PC_trans"/>
</dbReference>
<evidence type="ECO:0000256" key="3">
    <source>
        <dbReference type="ARBA" id="ARBA00005119"/>
    </source>
</evidence>
<comment type="pathway">
    <text evidence="4">Lipid metabolism.</text>
</comment>
<evidence type="ECO:0000256" key="5">
    <source>
        <dbReference type="ARBA" id="ARBA00010185"/>
    </source>
</evidence>
<dbReference type="Pfam" id="PF01148">
    <property type="entry name" value="CTP_transf_1"/>
    <property type="match status" value="1"/>
</dbReference>
<comment type="pathway">
    <text evidence="3 18">Phospholipid metabolism; CDP-diacylglycerol biosynthesis; CDP-diacylglycerol from sn-glycerol 3-phosphate: step 3/3.</text>
</comment>
<evidence type="ECO:0000256" key="2">
    <source>
        <dbReference type="ARBA" id="ARBA00004651"/>
    </source>
</evidence>
<evidence type="ECO:0000256" key="14">
    <source>
        <dbReference type="ARBA" id="ARBA00023098"/>
    </source>
</evidence>
<keyword evidence="8" id="KW-1003">Cell membrane</keyword>
<keyword evidence="11 18" id="KW-0812">Transmembrane</keyword>
<evidence type="ECO:0000256" key="7">
    <source>
        <dbReference type="ARBA" id="ARBA00019373"/>
    </source>
</evidence>
<dbReference type="EC" id="2.7.7.41" evidence="6 18"/>
<comment type="similarity">
    <text evidence="5 18">Belongs to the CDS family.</text>
</comment>
<name>A0A516V414_9GAMM</name>
<keyword evidence="12 18" id="KW-0548">Nucleotidyltransferase</keyword>
<dbReference type="GO" id="GO:0004605">
    <property type="term" value="F:phosphatidate cytidylyltransferase activity"/>
    <property type="evidence" value="ECO:0007669"/>
    <property type="project" value="UniProtKB-EC"/>
</dbReference>
<feature type="transmembrane region" description="Helical" evidence="19">
    <location>
        <begin position="56"/>
        <end position="76"/>
    </location>
</feature>
<dbReference type="AlphaFoldDB" id="A0A516V414"/>
<dbReference type="GO" id="GO:0016024">
    <property type="term" value="P:CDP-diacylglycerol biosynthetic process"/>
    <property type="evidence" value="ECO:0007669"/>
    <property type="project" value="UniProtKB-UniPathway"/>
</dbReference>
<keyword evidence="16" id="KW-0594">Phospholipid biosynthesis</keyword>
<keyword evidence="17" id="KW-1208">Phospholipid metabolism</keyword>
<gene>
    <name evidence="20" type="ORF">FNZ56_05005</name>
</gene>
<evidence type="ECO:0000256" key="10">
    <source>
        <dbReference type="ARBA" id="ARBA00022679"/>
    </source>
</evidence>
<feature type="transmembrane region" description="Helical" evidence="19">
    <location>
        <begin position="82"/>
        <end position="105"/>
    </location>
</feature>
<evidence type="ECO:0000313" key="21">
    <source>
        <dbReference type="Proteomes" id="UP000315891"/>
    </source>
</evidence>
<dbReference type="GO" id="GO:0005886">
    <property type="term" value="C:plasma membrane"/>
    <property type="evidence" value="ECO:0007669"/>
    <property type="project" value="UniProtKB-SubCell"/>
</dbReference>
<comment type="subcellular location">
    <subcellularLocation>
        <location evidence="2">Cell membrane</location>
        <topology evidence="2">Multi-pass membrane protein</topology>
    </subcellularLocation>
</comment>
<dbReference type="PROSITE" id="PS01315">
    <property type="entry name" value="CDS"/>
    <property type="match status" value="1"/>
</dbReference>
<keyword evidence="13 19" id="KW-1133">Transmembrane helix</keyword>
<keyword evidence="15 19" id="KW-0472">Membrane</keyword>
<evidence type="ECO:0000256" key="17">
    <source>
        <dbReference type="ARBA" id="ARBA00023264"/>
    </source>
</evidence>
<evidence type="ECO:0000313" key="20">
    <source>
        <dbReference type="EMBL" id="QDQ73270.1"/>
    </source>
</evidence>
<evidence type="ECO:0000256" key="8">
    <source>
        <dbReference type="ARBA" id="ARBA00022475"/>
    </source>
</evidence>
<evidence type="ECO:0000256" key="13">
    <source>
        <dbReference type="ARBA" id="ARBA00022989"/>
    </source>
</evidence>
<dbReference type="Proteomes" id="UP000315891">
    <property type="component" value="Chromosome"/>
</dbReference>
<evidence type="ECO:0000256" key="6">
    <source>
        <dbReference type="ARBA" id="ARBA00012487"/>
    </source>
</evidence>
<evidence type="ECO:0000256" key="16">
    <source>
        <dbReference type="ARBA" id="ARBA00023209"/>
    </source>
</evidence>
<comment type="catalytic activity">
    <reaction evidence="1 18">
        <text>a 1,2-diacyl-sn-glycero-3-phosphate + CTP + H(+) = a CDP-1,2-diacyl-sn-glycerol + diphosphate</text>
        <dbReference type="Rhea" id="RHEA:16229"/>
        <dbReference type="ChEBI" id="CHEBI:15378"/>
        <dbReference type="ChEBI" id="CHEBI:33019"/>
        <dbReference type="ChEBI" id="CHEBI:37563"/>
        <dbReference type="ChEBI" id="CHEBI:58332"/>
        <dbReference type="ChEBI" id="CHEBI:58608"/>
        <dbReference type="EC" id="2.7.7.41"/>
    </reaction>
</comment>
<evidence type="ECO:0000256" key="12">
    <source>
        <dbReference type="ARBA" id="ARBA00022695"/>
    </source>
</evidence>
<evidence type="ECO:0000256" key="15">
    <source>
        <dbReference type="ARBA" id="ARBA00023136"/>
    </source>
</evidence>
<evidence type="ECO:0000256" key="11">
    <source>
        <dbReference type="ARBA" id="ARBA00022692"/>
    </source>
</evidence>
<proteinExistence type="inferred from homology"/>
<feature type="transmembrane region" description="Helical" evidence="19">
    <location>
        <begin position="28"/>
        <end position="44"/>
    </location>
</feature>
<dbReference type="OrthoDB" id="9799199at2"/>
<dbReference type="EMBL" id="CP041742">
    <property type="protein sequence ID" value="QDQ73270.1"/>
    <property type="molecule type" value="Genomic_DNA"/>
</dbReference>
<dbReference type="PANTHER" id="PTHR46382:SF1">
    <property type="entry name" value="PHOSPHATIDATE CYTIDYLYLTRANSFERASE"/>
    <property type="match status" value="1"/>
</dbReference>
<reference evidence="20 21" key="1">
    <citation type="submission" date="2019-07" db="EMBL/GenBank/DDBJ databases">
        <title>Lysobacter weifangensis sp. nov., isolated from bensulfuron-methyl contaminated farmland soil.</title>
        <authorList>
            <person name="Zhao H."/>
        </authorList>
    </citation>
    <scope>NUCLEOTIDE SEQUENCE [LARGE SCALE GENOMIC DNA]</scope>
    <source>
        <strain evidence="20 21">CC-Bw-6</strain>
    </source>
</reference>
<evidence type="ECO:0000256" key="18">
    <source>
        <dbReference type="RuleBase" id="RU003938"/>
    </source>
</evidence>
<dbReference type="PANTHER" id="PTHR46382">
    <property type="entry name" value="PHOSPHATIDATE CYTIDYLYLTRANSFERASE"/>
    <property type="match status" value="1"/>
</dbReference>
<feature type="transmembrane region" description="Helical" evidence="19">
    <location>
        <begin position="212"/>
        <end position="232"/>
    </location>
</feature>
<accession>A0A516V414</accession>
<keyword evidence="10 18" id="KW-0808">Transferase</keyword>
<evidence type="ECO:0000256" key="4">
    <source>
        <dbReference type="ARBA" id="ARBA00005189"/>
    </source>
</evidence>
<dbReference type="RefSeq" id="WP_143878783.1">
    <property type="nucleotide sequence ID" value="NZ_BAABLZ010000001.1"/>
</dbReference>
<dbReference type="UniPathway" id="UPA00557">
    <property type="reaction ID" value="UER00614"/>
</dbReference>
<evidence type="ECO:0000256" key="9">
    <source>
        <dbReference type="ARBA" id="ARBA00022516"/>
    </source>
</evidence>
<feature type="transmembrane region" description="Helical" evidence="19">
    <location>
        <begin position="145"/>
        <end position="165"/>
    </location>
</feature>
<sequence>MTKTRVLAALVMAPLAIAAILLLPTQWLALLAAVVFLVGLWEWLRLAEVEDTLARTVLLVLNLMLMVAMVWASRTASGGSLVLLQVAAMVGVGWWLLAALWLRAYDFGSDHDSGARAAKLAAGTLAVIPAWCALVLIHAQRPNGHLWLLVALAIVWAADTGAYFAGRKLGRRKLSPRISPNKTVEGLVGGALAGVLVGVVGGMLAGTPVSKLPAVALVALAVVLAAAVGDLFESLLKRHAGVKDSGNLIPGHGGLLDRMDSVLAALPVFVLGKEWLGF</sequence>
<protein>
    <recommendedName>
        <fullName evidence="7 18">Phosphatidate cytidylyltransferase</fullName>
        <ecNumber evidence="6 18">2.7.7.41</ecNumber>
    </recommendedName>
</protein>
<evidence type="ECO:0000256" key="19">
    <source>
        <dbReference type="SAM" id="Phobius"/>
    </source>
</evidence>
<organism evidence="20 21">
    <name type="scientific">Pseudoluteimonas lycopersici</name>
    <dbReference type="NCBI Taxonomy" id="1324796"/>
    <lineage>
        <taxon>Bacteria</taxon>
        <taxon>Pseudomonadati</taxon>
        <taxon>Pseudomonadota</taxon>
        <taxon>Gammaproteobacteria</taxon>
        <taxon>Lysobacterales</taxon>
        <taxon>Lysobacteraceae</taxon>
        <taxon>Pseudoluteimonas</taxon>
    </lineage>
</organism>
<evidence type="ECO:0000256" key="1">
    <source>
        <dbReference type="ARBA" id="ARBA00001698"/>
    </source>
</evidence>
<feature type="transmembrane region" description="Helical" evidence="19">
    <location>
        <begin position="186"/>
        <end position="206"/>
    </location>
</feature>
<keyword evidence="14" id="KW-0443">Lipid metabolism</keyword>
<keyword evidence="9" id="KW-0444">Lipid biosynthesis</keyword>